<keyword evidence="5" id="KW-0804">Transcription</keyword>
<evidence type="ECO:0000256" key="5">
    <source>
        <dbReference type="ARBA" id="ARBA00023163"/>
    </source>
</evidence>
<dbReference type="CDD" id="cd00067">
    <property type="entry name" value="GAL4"/>
    <property type="match status" value="1"/>
</dbReference>
<evidence type="ECO:0000313" key="11">
    <source>
        <dbReference type="EMBL" id="KAH8700971.1"/>
    </source>
</evidence>
<feature type="compositionally biased region" description="Low complexity" evidence="8">
    <location>
        <begin position="142"/>
        <end position="153"/>
    </location>
</feature>
<dbReference type="InterPro" id="IPR036864">
    <property type="entry name" value="Zn2-C6_fun-type_DNA-bd_sf"/>
</dbReference>
<keyword evidence="7" id="KW-0863">Zinc-finger</keyword>
<keyword evidence="4" id="KW-0238">DNA-binding</keyword>
<evidence type="ECO:0000256" key="7">
    <source>
        <dbReference type="PROSITE-ProRule" id="PRU00042"/>
    </source>
</evidence>
<dbReference type="PROSITE" id="PS00463">
    <property type="entry name" value="ZN2_CY6_FUNGAL_1"/>
    <property type="match status" value="1"/>
</dbReference>
<dbReference type="PROSITE" id="PS00028">
    <property type="entry name" value="ZINC_FINGER_C2H2_1"/>
    <property type="match status" value="1"/>
</dbReference>
<dbReference type="GO" id="GO:0003677">
    <property type="term" value="F:DNA binding"/>
    <property type="evidence" value="ECO:0007669"/>
    <property type="project" value="UniProtKB-KW"/>
</dbReference>
<keyword evidence="2" id="KW-0862">Zinc</keyword>
<dbReference type="SMART" id="SM00355">
    <property type="entry name" value="ZnF_C2H2"/>
    <property type="match status" value="2"/>
</dbReference>
<evidence type="ECO:0000256" key="3">
    <source>
        <dbReference type="ARBA" id="ARBA00023015"/>
    </source>
</evidence>
<protein>
    <submittedName>
        <fullName evidence="11">Uncharacterized protein</fullName>
    </submittedName>
</protein>
<dbReference type="SUPFAM" id="SSF57701">
    <property type="entry name" value="Zn2/Cys6 DNA-binding domain"/>
    <property type="match status" value="1"/>
</dbReference>
<feature type="domain" description="C2H2-type" evidence="10">
    <location>
        <begin position="14"/>
        <end position="36"/>
    </location>
</feature>
<dbReference type="GO" id="GO:0008270">
    <property type="term" value="F:zinc ion binding"/>
    <property type="evidence" value="ECO:0007669"/>
    <property type="project" value="UniProtKB-KW"/>
</dbReference>
<gene>
    <name evidence="11" type="ORF">BGW36DRAFT_425771</name>
</gene>
<dbReference type="RefSeq" id="XP_046074677.1">
    <property type="nucleotide sequence ID" value="XM_046220159.1"/>
</dbReference>
<keyword evidence="1" id="KW-0479">Metal-binding</keyword>
<dbReference type="SMART" id="SM00066">
    <property type="entry name" value="GAL4"/>
    <property type="match status" value="1"/>
</dbReference>
<dbReference type="InterPro" id="IPR007219">
    <property type="entry name" value="XnlR_reg_dom"/>
</dbReference>
<feature type="domain" description="C2H2-type" evidence="10">
    <location>
        <begin position="42"/>
        <end position="69"/>
    </location>
</feature>
<keyword evidence="3" id="KW-0805">Transcription regulation</keyword>
<dbReference type="GeneID" id="70250446"/>
<dbReference type="EMBL" id="JAJTJA010000004">
    <property type="protein sequence ID" value="KAH8700971.1"/>
    <property type="molecule type" value="Genomic_DNA"/>
</dbReference>
<dbReference type="Gene3D" id="4.10.240.10">
    <property type="entry name" value="Zn(2)-C6 fungal-type DNA-binding domain"/>
    <property type="match status" value="1"/>
</dbReference>
<dbReference type="PROSITE" id="PS50157">
    <property type="entry name" value="ZINC_FINGER_C2H2_2"/>
    <property type="match status" value="2"/>
</dbReference>
<evidence type="ECO:0000256" key="1">
    <source>
        <dbReference type="ARBA" id="ARBA00022723"/>
    </source>
</evidence>
<dbReference type="PROSITE" id="PS50048">
    <property type="entry name" value="ZN2_CY6_FUNGAL_2"/>
    <property type="match status" value="1"/>
</dbReference>
<keyword evidence="12" id="KW-1185">Reference proteome</keyword>
<dbReference type="InterPro" id="IPR001138">
    <property type="entry name" value="Zn2Cys6_DnaBD"/>
</dbReference>
<name>A0AAD4Q322_9EURO</name>
<dbReference type="Pfam" id="PF04082">
    <property type="entry name" value="Fungal_trans"/>
    <property type="match status" value="1"/>
</dbReference>
<dbReference type="AlphaFoldDB" id="A0AAD4Q322"/>
<evidence type="ECO:0000259" key="9">
    <source>
        <dbReference type="PROSITE" id="PS50048"/>
    </source>
</evidence>
<dbReference type="Pfam" id="PF00172">
    <property type="entry name" value="Zn_clus"/>
    <property type="match status" value="1"/>
</dbReference>
<reference evidence="11" key="1">
    <citation type="submission" date="2021-12" db="EMBL/GenBank/DDBJ databases">
        <title>Convergent genome expansion in fungi linked to evolution of root-endophyte symbiosis.</title>
        <authorList>
            <consortium name="DOE Joint Genome Institute"/>
            <person name="Ke Y.-H."/>
            <person name="Bonito G."/>
            <person name="Liao H.-L."/>
            <person name="Looney B."/>
            <person name="Rojas-Flechas A."/>
            <person name="Nash J."/>
            <person name="Hameed K."/>
            <person name="Schadt C."/>
            <person name="Martin F."/>
            <person name="Crous P.W."/>
            <person name="Miettinen O."/>
            <person name="Magnuson J.K."/>
            <person name="Labbe J."/>
            <person name="Jacobson D."/>
            <person name="Doktycz M.J."/>
            <person name="Veneault-Fourrey C."/>
            <person name="Kuo A."/>
            <person name="Mondo S."/>
            <person name="Calhoun S."/>
            <person name="Riley R."/>
            <person name="Ohm R."/>
            <person name="LaButti K."/>
            <person name="Andreopoulos B."/>
            <person name="Pangilinan J."/>
            <person name="Nolan M."/>
            <person name="Tritt A."/>
            <person name="Clum A."/>
            <person name="Lipzen A."/>
            <person name="Daum C."/>
            <person name="Barry K."/>
            <person name="Grigoriev I.V."/>
            <person name="Vilgalys R."/>
        </authorList>
    </citation>
    <scope>NUCLEOTIDE SEQUENCE</scope>
    <source>
        <strain evidence="11">PMI_201</strain>
    </source>
</reference>
<feature type="domain" description="Zn(2)-C6 fungal-type" evidence="9">
    <location>
        <begin position="79"/>
        <end position="108"/>
    </location>
</feature>
<evidence type="ECO:0000256" key="2">
    <source>
        <dbReference type="ARBA" id="ARBA00022833"/>
    </source>
</evidence>
<evidence type="ECO:0000256" key="6">
    <source>
        <dbReference type="ARBA" id="ARBA00023242"/>
    </source>
</evidence>
<dbReference type="GO" id="GO:0000981">
    <property type="term" value="F:DNA-binding transcription factor activity, RNA polymerase II-specific"/>
    <property type="evidence" value="ECO:0007669"/>
    <property type="project" value="InterPro"/>
</dbReference>
<organism evidence="11 12">
    <name type="scientific">Talaromyces proteolyticus</name>
    <dbReference type="NCBI Taxonomy" id="1131652"/>
    <lineage>
        <taxon>Eukaryota</taxon>
        <taxon>Fungi</taxon>
        <taxon>Dikarya</taxon>
        <taxon>Ascomycota</taxon>
        <taxon>Pezizomycotina</taxon>
        <taxon>Eurotiomycetes</taxon>
        <taxon>Eurotiomycetidae</taxon>
        <taxon>Eurotiales</taxon>
        <taxon>Trichocomaceae</taxon>
        <taxon>Talaromyces</taxon>
        <taxon>Talaromyces sect. Bacilispori</taxon>
    </lineage>
</organism>
<dbReference type="InterPro" id="IPR013087">
    <property type="entry name" value="Znf_C2H2_type"/>
</dbReference>
<evidence type="ECO:0000313" key="12">
    <source>
        <dbReference type="Proteomes" id="UP001201262"/>
    </source>
</evidence>
<dbReference type="Proteomes" id="UP001201262">
    <property type="component" value="Unassembled WGS sequence"/>
</dbReference>
<evidence type="ECO:0000256" key="4">
    <source>
        <dbReference type="ARBA" id="ARBA00023125"/>
    </source>
</evidence>
<dbReference type="Gene3D" id="3.30.160.60">
    <property type="entry name" value="Classic Zinc Finger"/>
    <property type="match status" value="1"/>
</dbReference>
<sequence length="820" mass="93141">MEIREKENIAGITLQCNQCTRRYSTQSALLRHKKSHDRNAWYSCEVCHLKFSRKDILQRHKQVHGNTEKLSERKRAIHACDECRKNKIRCNSDYPCQSCIKSGKQCTYLTQVSRPSIQGFRGRRKNVTHEARLPSESIDADSPQNQQPSRSQSDASNIFLPIVPHGDTFTSLSSSNQLLLTDIDLLLSQSQTNRSLTARHAVNFPAVSELVPSCTTRSSFNGPLHLTDSIGYPSLKQTDPSTFSVLQTLGPANNWFQELALPMAISHNVVRDMVQQAAADFVELEIKDAVWRSRKRRSFSHVILDNFNLSAWMKGKKTHLLHTFVTSFFDNFSPLWPISWRQGFDHDAVEPLLYLTMTAIGAMYAGCPSAASYGLILHQELCAVLPDCCLLCADIETKLEAIFEALLLSEIMSLYRGDSQASTYVKHASAILVAHARRIGVFLELPAQQFKDSTLEICHDQTEKKLQQWIRMERRRRMAFGFLRCEVFSSIIFNTRPIIAAEDLRLRAPCDHGVWMYVGPEWRDKLLSVVEKVVCYPLYSDLMCTITKWDRSQIPLLDPYTHELVLYGLQISLLTSCHNSSKLFSNFQNSDQLSTNDPSVVITDWQTPIEDLTLSKILRHIDEWKTVQDKFQAAGHNGTDKLRNPSAQLLYHMGYIRSNADLVVLQEILSYDNNSPLRTESQERAFRKVCWWATTDAAKVALLHACHVWAVAEKYLMMQSHLANSSLRYDQGIDIFSVISLCYAAIVIWVMAELCPNIDIQVGHPDNNDADFLVVNSGNIRQGIEKISDVVTRASPPSWQTASFLVMSTKALTHKALYLF</sequence>
<dbReference type="GO" id="GO:0006351">
    <property type="term" value="P:DNA-templated transcription"/>
    <property type="evidence" value="ECO:0007669"/>
    <property type="project" value="InterPro"/>
</dbReference>
<evidence type="ECO:0000256" key="8">
    <source>
        <dbReference type="SAM" id="MobiDB-lite"/>
    </source>
</evidence>
<dbReference type="CDD" id="cd12148">
    <property type="entry name" value="fungal_TF_MHR"/>
    <property type="match status" value="1"/>
</dbReference>
<dbReference type="SUPFAM" id="SSF57667">
    <property type="entry name" value="beta-beta-alpha zinc fingers"/>
    <property type="match status" value="1"/>
</dbReference>
<proteinExistence type="predicted"/>
<accession>A0AAD4Q322</accession>
<feature type="region of interest" description="Disordered" evidence="8">
    <location>
        <begin position="130"/>
        <end position="153"/>
    </location>
</feature>
<dbReference type="InterPro" id="IPR036236">
    <property type="entry name" value="Znf_C2H2_sf"/>
</dbReference>
<evidence type="ECO:0000259" key="10">
    <source>
        <dbReference type="PROSITE" id="PS50157"/>
    </source>
</evidence>
<comment type="caution">
    <text evidence="11">The sequence shown here is derived from an EMBL/GenBank/DDBJ whole genome shotgun (WGS) entry which is preliminary data.</text>
</comment>
<keyword evidence="6" id="KW-0539">Nucleus</keyword>
<dbReference type="PANTHER" id="PTHR47660">
    <property type="entry name" value="TRANSCRIPTION FACTOR WITH C2H2 AND ZN(2)-CYS(6) DNA BINDING DOMAIN (EUROFUNG)-RELATED-RELATED"/>
    <property type="match status" value="1"/>
</dbReference>